<comment type="subcellular location">
    <subcellularLocation>
        <location evidence="1 8">Cell membrane</location>
        <topology evidence="1 8">Multi-pass membrane protein</topology>
    </subcellularLocation>
</comment>
<evidence type="ECO:0000256" key="3">
    <source>
        <dbReference type="ARBA" id="ARBA00022448"/>
    </source>
</evidence>
<evidence type="ECO:0000256" key="8">
    <source>
        <dbReference type="PIRNR" id="PIRNR028784"/>
    </source>
</evidence>
<keyword evidence="8" id="KW-0406">Ion transport</keyword>
<dbReference type="PANTHER" id="PTHR34702">
    <property type="entry name" value="NA(+)/H(+) ANTIPORTER SUBUNIT F1"/>
    <property type="match status" value="1"/>
</dbReference>
<dbReference type="GO" id="GO:0005886">
    <property type="term" value="C:plasma membrane"/>
    <property type="evidence" value="ECO:0007669"/>
    <property type="project" value="UniProtKB-SubCell"/>
</dbReference>
<evidence type="ECO:0000256" key="2">
    <source>
        <dbReference type="ARBA" id="ARBA00009212"/>
    </source>
</evidence>
<dbReference type="InterPro" id="IPR007208">
    <property type="entry name" value="MrpF/PhaF-like"/>
</dbReference>
<gene>
    <name evidence="10" type="ORF">DD235_16480</name>
</gene>
<evidence type="ECO:0000256" key="9">
    <source>
        <dbReference type="SAM" id="Phobius"/>
    </source>
</evidence>
<evidence type="ECO:0000256" key="1">
    <source>
        <dbReference type="ARBA" id="ARBA00004651"/>
    </source>
</evidence>
<comment type="similarity">
    <text evidence="2 8">Belongs to the CPA3 antiporters (TC 2.A.63) subunit F family.</text>
</comment>
<accession>A0A2V1JYA1</accession>
<evidence type="ECO:0000313" key="11">
    <source>
        <dbReference type="Proteomes" id="UP000245212"/>
    </source>
</evidence>
<name>A0A2V1JYA1_9BURK</name>
<evidence type="ECO:0000256" key="6">
    <source>
        <dbReference type="ARBA" id="ARBA00022989"/>
    </source>
</evidence>
<reference evidence="11" key="1">
    <citation type="submission" date="2018-05" db="EMBL/GenBank/DDBJ databases">
        <authorList>
            <person name="Li Y."/>
        </authorList>
    </citation>
    <scope>NUCLEOTIDE SEQUENCE [LARGE SCALE GENOMIC DNA]</scope>
    <source>
        <strain evidence="11">3d-2-2</strain>
    </source>
</reference>
<keyword evidence="11" id="KW-1185">Reference proteome</keyword>
<feature type="transmembrane region" description="Helical" evidence="9">
    <location>
        <begin position="6"/>
        <end position="24"/>
    </location>
</feature>
<evidence type="ECO:0000256" key="7">
    <source>
        <dbReference type="ARBA" id="ARBA00023136"/>
    </source>
</evidence>
<comment type="caution">
    <text evidence="10">The sequence shown here is derived from an EMBL/GenBank/DDBJ whole genome shotgun (WGS) entry which is preliminary data.</text>
</comment>
<feature type="transmembrane region" description="Helical" evidence="9">
    <location>
        <begin position="62"/>
        <end position="85"/>
    </location>
</feature>
<evidence type="ECO:0000256" key="4">
    <source>
        <dbReference type="ARBA" id="ARBA00022475"/>
    </source>
</evidence>
<evidence type="ECO:0000313" key="10">
    <source>
        <dbReference type="EMBL" id="PWF20876.1"/>
    </source>
</evidence>
<proteinExistence type="inferred from homology"/>
<sequence length="91" mass="9722">MIVLYYALVAAQCLLALGVLFSVYRLVKGPSAPDRVLATDALYINGMLLLLTFGMLHGTVVYFEAALIVAGLGFVGTTALAKFLLRGEVIE</sequence>
<organism evidence="10 11">
    <name type="scientific">Corticimicrobacter populi</name>
    <dbReference type="NCBI Taxonomy" id="2175229"/>
    <lineage>
        <taxon>Bacteria</taxon>
        <taxon>Pseudomonadati</taxon>
        <taxon>Pseudomonadota</taxon>
        <taxon>Betaproteobacteria</taxon>
        <taxon>Burkholderiales</taxon>
        <taxon>Alcaligenaceae</taxon>
        <taxon>Corticimicrobacter</taxon>
    </lineage>
</organism>
<evidence type="ECO:0000256" key="5">
    <source>
        <dbReference type="ARBA" id="ARBA00022692"/>
    </source>
</evidence>
<keyword evidence="6 9" id="KW-1133">Transmembrane helix</keyword>
<dbReference type="NCBIfam" id="NF004812">
    <property type="entry name" value="PRK06161.1"/>
    <property type="match status" value="1"/>
</dbReference>
<keyword evidence="5 9" id="KW-0812">Transmembrane</keyword>
<dbReference type="Proteomes" id="UP000245212">
    <property type="component" value="Unassembled WGS sequence"/>
</dbReference>
<dbReference type="RefSeq" id="WP_109063217.1">
    <property type="nucleotide sequence ID" value="NZ_QETA01000011.1"/>
</dbReference>
<dbReference type="GO" id="GO:0015385">
    <property type="term" value="F:sodium:proton antiporter activity"/>
    <property type="evidence" value="ECO:0007669"/>
    <property type="project" value="TreeGrafter"/>
</dbReference>
<dbReference type="AlphaFoldDB" id="A0A2V1JYA1"/>
<keyword evidence="8" id="KW-0050">Antiport</keyword>
<dbReference type="PIRSF" id="PIRSF028784">
    <property type="entry name" value="MrpF"/>
    <property type="match status" value="1"/>
</dbReference>
<keyword evidence="4 8" id="KW-1003">Cell membrane</keyword>
<dbReference type="Pfam" id="PF04066">
    <property type="entry name" value="MrpF_PhaF"/>
    <property type="match status" value="1"/>
</dbReference>
<keyword evidence="3 8" id="KW-0813">Transport</keyword>
<protein>
    <submittedName>
        <fullName evidence="10">K+/H+ antiporter subunit F</fullName>
    </submittedName>
</protein>
<dbReference type="PANTHER" id="PTHR34702:SF1">
    <property type="entry name" value="NA(+)_H(+) ANTIPORTER SUBUNIT F"/>
    <property type="match status" value="1"/>
</dbReference>
<keyword evidence="7 8" id="KW-0472">Membrane</keyword>
<dbReference type="EMBL" id="QETA01000011">
    <property type="protein sequence ID" value="PWF20876.1"/>
    <property type="molecule type" value="Genomic_DNA"/>
</dbReference>